<dbReference type="Proteomes" id="UP000265560">
    <property type="component" value="Chromosome"/>
</dbReference>
<evidence type="ECO:0000313" key="1">
    <source>
        <dbReference type="EMBL" id="AYC32832.1"/>
    </source>
</evidence>
<dbReference type="RefSeq" id="WP_119893452.1">
    <property type="nucleotide sequence ID" value="NZ_CP032419.1"/>
</dbReference>
<reference evidence="2" key="1">
    <citation type="submission" date="2018-09" db="EMBL/GenBank/DDBJ databases">
        <authorList>
            <person name="Zhu H."/>
        </authorList>
    </citation>
    <scope>NUCLEOTIDE SEQUENCE [LARGE SCALE GENOMIC DNA]</scope>
    <source>
        <strain evidence="2">K2W31S-8</strain>
    </source>
</reference>
<proteinExistence type="predicted"/>
<accession>A0A385Z5Q2</accession>
<keyword evidence="2" id="KW-1185">Reference proteome</keyword>
<organism evidence="1 2">
    <name type="scientific">Pseudomonas cavernae</name>
    <dbReference type="NCBI Taxonomy" id="2320867"/>
    <lineage>
        <taxon>Bacteria</taxon>
        <taxon>Pseudomonadati</taxon>
        <taxon>Pseudomonadota</taxon>
        <taxon>Gammaproteobacteria</taxon>
        <taxon>Pseudomonadales</taxon>
        <taxon>Pseudomonadaceae</taxon>
        <taxon>Pseudomonas</taxon>
    </lineage>
</organism>
<name>A0A385Z5Q2_9PSED</name>
<evidence type="ECO:0000313" key="2">
    <source>
        <dbReference type="Proteomes" id="UP000265560"/>
    </source>
</evidence>
<dbReference type="AlphaFoldDB" id="A0A385Z5Q2"/>
<protein>
    <submittedName>
        <fullName evidence="1">Uncharacterized protein</fullName>
    </submittedName>
</protein>
<sequence>MSNQSLDQVKVEFKGREYSAEYAVSKGMVKVTSIYGERSVPIGGMTVEWAARQALEAILKAADARGVLDAY</sequence>
<dbReference type="KEGG" id="pcav:D3880_10780"/>
<gene>
    <name evidence="1" type="ORF">D3880_10780</name>
</gene>
<dbReference type="EMBL" id="CP032419">
    <property type="protein sequence ID" value="AYC32832.1"/>
    <property type="molecule type" value="Genomic_DNA"/>
</dbReference>